<dbReference type="InterPro" id="IPR041729">
    <property type="entry name" value="Formyl-FH4-Hydrolase_C"/>
</dbReference>
<dbReference type="Gene3D" id="3.30.70.260">
    <property type="match status" value="1"/>
</dbReference>
<dbReference type="PANTHER" id="PTHR42706">
    <property type="entry name" value="FORMYLTETRAHYDROFOLATE DEFORMYLASE"/>
    <property type="match status" value="1"/>
</dbReference>
<name>A0A383VVC4_TETOB</name>
<dbReference type="InterPro" id="IPR004810">
    <property type="entry name" value="PurU"/>
</dbReference>
<dbReference type="Gene3D" id="3.40.50.170">
    <property type="entry name" value="Formyl transferase, N-terminal domain"/>
    <property type="match status" value="1"/>
</dbReference>
<keyword evidence="6" id="KW-1185">Reference proteome</keyword>
<dbReference type="CDD" id="cd04875">
    <property type="entry name" value="ACT_F4HF-DF"/>
    <property type="match status" value="1"/>
</dbReference>
<accession>A0A383VVC4</accession>
<dbReference type="EMBL" id="FNXT01000907">
    <property type="protein sequence ID" value="SZX69161.1"/>
    <property type="molecule type" value="Genomic_DNA"/>
</dbReference>
<evidence type="ECO:0000256" key="3">
    <source>
        <dbReference type="SAM" id="MobiDB-lite"/>
    </source>
</evidence>
<dbReference type="InterPro" id="IPR044074">
    <property type="entry name" value="PurU_ACT"/>
</dbReference>
<dbReference type="NCBIfam" id="NF004684">
    <property type="entry name" value="PRK06027.1"/>
    <property type="match status" value="1"/>
</dbReference>
<dbReference type="PROSITE" id="PS51671">
    <property type="entry name" value="ACT"/>
    <property type="match status" value="1"/>
</dbReference>
<dbReference type="HAMAP" id="MF_01927">
    <property type="entry name" value="PurU"/>
    <property type="match status" value="1"/>
</dbReference>
<gene>
    <name evidence="5" type="ORF">BQ4739_LOCUS9458</name>
</gene>
<protein>
    <recommendedName>
        <fullName evidence="4">ACT domain-containing protein</fullName>
    </recommendedName>
</protein>
<dbReference type="SUPFAM" id="SSF53328">
    <property type="entry name" value="Formyltransferase"/>
    <property type="match status" value="1"/>
</dbReference>
<sequence>MQLMRSQQCQRHCNSSSSRTPAAAPRAAAASARSRQRQTPVPRVAAPQAPQLLSSLEENGVGAAGTTGVLLVQCPDAKGVVAALAQLLFGFNCNILQSDQFSDETIAPSRFFQRIHFDFKDISVGTGNLAVLETAVADLAKRYQMDWKISYRTQRKRMALLVSKMDHCLFDLLIRQRSGELHCDIPVVISNHPDLGHVAGMFGVDFEHLGVRRDIDKVAAKQQQEAAIQRVLEEANVDLIVLARYMQIFSEEFCEKNWGRTINIHHSFLPAFEGAKPYHRAHERGVKIIGATAHYATSELDAGPIIEQDITRITHRDSVQDMVRKGRDLERLVLARAVRWHVNDRVLVTPTGRTVVWQD</sequence>
<dbReference type="NCBIfam" id="TIGR00655">
    <property type="entry name" value="PurU"/>
    <property type="match status" value="1"/>
</dbReference>
<dbReference type="InterPro" id="IPR045865">
    <property type="entry name" value="ACT-like_dom_sf"/>
</dbReference>
<dbReference type="AlphaFoldDB" id="A0A383VVC4"/>
<dbReference type="InterPro" id="IPR002912">
    <property type="entry name" value="ACT_dom"/>
</dbReference>
<evidence type="ECO:0000313" key="6">
    <source>
        <dbReference type="Proteomes" id="UP000256970"/>
    </source>
</evidence>
<dbReference type="InterPro" id="IPR002376">
    <property type="entry name" value="Formyl_transf_N"/>
</dbReference>
<dbReference type="PRINTS" id="PR01575">
    <property type="entry name" value="FFH4HYDRLASE"/>
</dbReference>
<dbReference type="GO" id="GO:0006189">
    <property type="term" value="P:'de novo' IMP biosynthetic process"/>
    <property type="evidence" value="ECO:0007669"/>
    <property type="project" value="InterPro"/>
</dbReference>
<dbReference type="STRING" id="3088.A0A383VVC4"/>
<dbReference type="GO" id="GO:0006730">
    <property type="term" value="P:one-carbon metabolic process"/>
    <property type="evidence" value="ECO:0007669"/>
    <property type="project" value="UniProtKB-KW"/>
</dbReference>
<feature type="domain" description="ACT" evidence="4">
    <location>
        <begin position="69"/>
        <end position="154"/>
    </location>
</feature>
<evidence type="ECO:0000256" key="2">
    <source>
        <dbReference type="ARBA" id="ARBA00022801"/>
    </source>
</evidence>
<feature type="compositionally biased region" description="Low complexity" evidence="3">
    <location>
        <begin position="15"/>
        <end position="44"/>
    </location>
</feature>
<dbReference type="CDD" id="cd08648">
    <property type="entry name" value="FMT_core_Formyl-FH4-Hydrolase_C"/>
    <property type="match status" value="1"/>
</dbReference>
<keyword evidence="2" id="KW-0378">Hydrolase</keyword>
<dbReference type="SUPFAM" id="SSF55021">
    <property type="entry name" value="ACT-like"/>
    <property type="match status" value="1"/>
</dbReference>
<evidence type="ECO:0000256" key="1">
    <source>
        <dbReference type="ARBA" id="ARBA00022563"/>
    </source>
</evidence>
<organism evidence="5 6">
    <name type="scientific">Tetradesmus obliquus</name>
    <name type="common">Green alga</name>
    <name type="synonym">Acutodesmus obliquus</name>
    <dbReference type="NCBI Taxonomy" id="3088"/>
    <lineage>
        <taxon>Eukaryota</taxon>
        <taxon>Viridiplantae</taxon>
        <taxon>Chlorophyta</taxon>
        <taxon>core chlorophytes</taxon>
        <taxon>Chlorophyceae</taxon>
        <taxon>CS clade</taxon>
        <taxon>Sphaeropleales</taxon>
        <taxon>Scenedesmaceae</taxon>
        <taxon>Tetradesmus</taxon>
    </lineage>
</organism>
<reference evidence="5 6" key="1">
    <citation type="submission" date="2016-10" db="EMBL/GenBank/DDBJ databases">
        <authorList>
            <person name="Cai Z."/>
        </authorList>
    </citation>
    <scope>NUCLEOTIDE SEQUENCE [LARGE SCALE GENOMIC DNA]</scope>
</reference>
<dbReference type="Pfam" id="PF00551">
    <property type="entry name" value="Formyl_trans_N"/>
    <property type="match status" value="1"/>
</dbReference>
<dbReference type="PANTHER" id="PTHR42706:SF1">
    <property type="entry name" value="FORMYLTETRAHYDROFOLATE DEFORMYLASE 2, MITOCHONDRIAL"/>
    <property type="match status" value="1"/>
</dbReference>
<dbReference type="InterPro" id="IPR036477">
    <property type="entry name" value="Formyl_transf_N_sf"/>
</dbReference>
<evidence type="ECO:0000259" key="4">
    <source>
        <dbReference type="PROSITE" id="PS51671"/>
    </source>
</evidence>
<keyword evidence="1" id="KW-0554">One-carbon metabolism</keyword>
<dbReference type="Proteomes" id="UP000256970">
    <property type="component" value="Unassembled WGS sequence"/>
</dbReference>
<evidence type="ECO:0000313" key="5">
    <source>
        <dbReference type="EMBL" id="SZX69161.1"/>
    </source>
</evidence>
<feature type="compositionally biased region" description="Polar residues" evidence="3">
    <location>
        <begin position="1"/>
        <end position="14"/>
    </location>
</feature>
<feature type="region of interest" description="Disordered" evidence="3">
    <location>
        <begin position="1"/>
        <end position="44"/>
    </location>
</feature>
<dbReference type="GO" id="GO:0008864">
    <property type="term" value="F:formyltetrahydrofolate deformylase activity"/>
    <property type="evidence" value="ECO:0007669"/>
    <property type="project" value="InterPro"/>
</dbReference>
<proteinExistence type="inferred from homology"/>